<protein>
    <submittedName>
        <fullName evidence="3">Uncharacterized protein</fullName>
    </submittedName>
</protein>
<feature type="region of interest" description="Disordered" evidence="1">
    <location>
        <begin position="1"/>
        <end position="49"/>
    </location>
</feature>
<feature type="transmembrane region" description="Helical" evidence="2">
    <location>
        <begin position="88"/>
        <end position="113"/>
    </location>
</feature>
<keyword evidence="2" id="KW-0472">Membrane</keyword>
<keyword evidence="2" id="KW-1133">Transmembrane helix</keyword>
<keyword evidence="4" id="KW-1185">Reference proteome</keyword>
<evidence type="ECO:0000313" key="3">
    <source>
        <dbReference type="EMBL" id="PRW59609.1"/>
    </source>
</evidence>
<name>A0A2P6TZX0_CHLSO</name>
<keyword evidence="2" id="KW-0812">Transmembrane</keyword>
<feature type="region of interest" description="Disordered" evidence="1">
    <location>
        <begin position="139"/>
        <end position="185"/>
    </location>
</feature>
<dbReference type="AlphaFoldDB" id="A0A2P6TZX0"/>
<reference evidence="3 4" key="1">
    <citation type="journal article" date="2018" name="Plant J.">
        <title>Genome sequences of Chlorella sorokiniana UTEX 1602 and Micractinium conductrix SAG 241.80: implications to maltose excretion by a green alga.</title>
        <authorList>
            <person name="Arriola M.B."/>
            <person name="Velmurugan N."/>
            <person name="Zhang Y."/>
            <person name="Plunkett M.H."/>
            <person name="Hondzo H."/>
            <person name="Barney B.M."/>
        </authorList>
    </citation>
    <scope>NUCLEOTIDE SEQUENCE [LARGE SCALE GENOMIC DNA]</scope>
    <source>
        <strain evidence="4">UTEX 1602</strain>
    </source>
</reference>
<proteinExistence type="predicted"/>
<dbReference type="Proteomes" id="UP000239899">
    <property type="component" value="Unassembled WGS sequence"/>
</dbReference>
<comment type="caution">
    <text evidence="3">The sequence shown here is derived from an EMBL/GenBank/DDBJ whole genome shotgun (WGS) entry which is preliminary data.</text>
</comment>
<gene>
    <name evidence="3" type="ORF">C2E21_1571</name>
</gene>
<accession>A0A2P6TZX0</accession>
<dbReference type="EMBL" id="LHPG02000003">
    <property type="protein sequence ID" value="PRW59609.1"/>
    <property type="molecule type" value="Genomic_DNA"/>
</dbReference>
<organism evidence="3 4">
    <name type="scientific">Chlorella sorokiniana</name>
    <name type="common">Freshwater green alga</name>
    <dbReference type="NCBI Taxonomy" id="3076"/>
    <lineage>
        <taxon>Eukaryota</taxon>
        <taxon>Viridiplantae</taxon>
        <taxon>Chlorophyta</taxon>
        <taxon>core chlorophytes</taxon>
        <taxon>Trebouxiophyceae</taxon>
        <taxon>Chlorellales</taxon>
        <taxon>Chlorellaceae</taxon>
        <taxon>Chlorella clade</taxon>
        <taxon>Chlorella</taxon>
    </lineage>
</organism>
<evidence type="ECO:0000256" key="2">
    <source>
        <dbReference type="SAM" id="Phobius"/>
    </source>
</evidence>
<feature type="compositionally biased region" description="Pro residues" evidence="1">
    <location>
        <begin position="23"/>
        <end position="36"/>
    </location>
</feature>
<evidence type="ECO:0000313" key="4">
    <source>
        <dbReference type="Proteomes" id="UP000239899"/>
    </source>
</evidence>
<sequence>MVKIIDGEIIPDDDPRVTGAAPRRPPAASPSRPAPARPGGAPAAPRPQPSLFDWSAPALRLAPNEDGQGIAGLPDLRIFGALMRSTHAALLAAAVLLFGAKGLLGGALLWYLYASNQQAQQAAPQGSQQERLASAQRFISGMFDQGRPGQGGVAPAGPSGPSRGGQQQQDDPWAGRGKPRKLSES</sequence>
<feature type="compositionally biased region" description="Low complexity" evidence="1">
    <location>
        <begin position="155"/>
        <end position="172"/>
    </location>
</feature>
<evidence type="ECO:0000256" key="1">
    <source>
        <dbReference type="SAM" id="MobiDB-lite"/>
    </source>
</evidence>